<sequence>MKLLGVVMLWLVSWSALAAEPVILTISGNIELEGRSFEQVDFTLPELQALPQGEVTTAHPWSEQPNTYRGLDLRALLDTLFAHAKIRTLYLEALNGFSVAVDWQEVAPYSPLLAWSENGRLMSRRDKGPLWLILPYDRVSELQQAEFLHYMAWQLRHIKVRTEPK</sequence>
<dbReference type="RefSeq" id="WP_306761144.1">
    <property type="nucleotide sequence ID" value="NZ_CP118224.1"/>
</dbReference>
<reference evidence="2 3" key="1">
    <citation type="submission" date="2023-02" db="EMBL/GenBank/DDBJ databases">
        <title>Complete genome sequence of a novel bacterium Oceanimonas sp. NTOU-MSR1 isolated from marine coast sediment.</title>
        <authorList>
            <person name="Yang H.-T."/>
            <person name="Chen Y.-L."/>
            <person name="Ho Y.-N."/>
        </authorList>
    </citation>
    <scope>NUCLEOTIDE SEQUENCE [LARGE SCALE GENOMIC DNA]</scope>
    <source>
        <strain evidence="2 3">NTOU-MSR1</strain>
    </source>
</reference>
<dbReference type="EMBL" id="CP118224">
    <property type="protein sequence ID" value="WMC09930.1"/>
    <property type="molecule type" value="Genomic_DNA"/>
</dbReference>
<evidence type="ECO:0000256" key="1">
    <source>
        <dbReference type="SAM" id="SignalP"/>
    </source>
</evidence>
<keyword evidence="3" id="KW-1185">Reference proteome</keyword>
<dbReference type="KEGG" id="ope:PU634_12595"/>
<evidence type="ECO:0000313" key="3">
    <source>
        <dbReference type="Proteomes" id="UP001223802"/>
    </source>
</evidence>
<feature type="signal peptide" evidence="1">
    <location>
        <begin position="1"/>
        <end position="18"/>
    </location>
</feature>
<dbReference type="Gene3D" id="3.90.420.10">
    <property type="entry name" value="Oxidoreductase, molybdopterin-binding domain"/>
    <property type="match status" value="1"/>
</dbReference>
<evidence type="ECO:0000313" key="2">
    <source>
        <dbReference type="EMBL" id="WMC09930.1"/>
    </source>
</evidence>
<dbReference type="SUPFAM" id="SSF56524">
    <property type="entry name" value="Oxidoreductase molybdopterin-binding domain"/>
    <property type="match status" value="1"/>
</dbReference>
<dbReference type="AlphaFoldDB" id="A0AA50KLB9"/>
<organism evidence="2 3">
    <name type="scientific">Oceanimonas pelagia</name>
    <dbReference type="NCBI Taxonomy" id="3028314"/>
    <lineage>
        <taxon>Bacteria</taxon>
        <taxon>Pseudomonadati</taxon>
        <taxon>Pseudomonadota</taxon>
        <taxon>Gammaproteobacteria</taxon>
        <taxon>Aeromonadales</taxon>
        <taxon>Aeromonadaceae</taxon>
        <taxon>Oceanimonas</taxon>
    </lineage>
</organism>
<proteinExistence type="predicted"/>
<accession>A0AA50KLB9</accession>
<feature type="chain" id="PRO_5041441669" evidence="1">
    <location>
        <begin position="19"/>
        <end position="165"/>
    </location>
</feature>
<gene>
    <name evidence="2" type="ORF">PU634_12595</name>
</gene>
<keyword evidence="1" id="KW-0732">Signal</keyword>
<dbReference type="InterPro" id="IPR036374">
    <property type="entry name" value="OxRdtase_Mopterin-bd_sf"/>
</dbReference>
<name>A0AA50KLB9_9GAMM</name>
<protein>
    <submittedName>
        <fullName evidence="2">Molybdopterin-binding protein</fullName>
    </submittedName>
</protein>
<dbReference type="Proteomes" id="UP001223802">
    <property type="component" value="Chromosome"/>
</dbReference>